<dbReference type="EMBL" id="JAAIUW010000002">
    <property type="protein sequence ID" value="KAF7842699.1"/>
    <property type="molecule type" value="Genomic_DNA"/>
</dbReference>
<comment type="caution">
    <text evidence="1">The sequence shown here is derived from an EMBL/GenBank/DDBJ whole genome shotgun (WGS) entry which is preliminary data.</text>
</comment>
<name>A0A835CHQ1_9FABA</name>
<sequence>MARPFHKAASLLYNSEGGHAKEVASPFCSAVTVLTRKTHGSSSLRRGW</sequence>
<gene>
    <name evidence="1" type="ORF">G2W53_004997</name>
</gene>
<accession>A0A835CHQ1</accession>
<evidence type="ECO:0000313" key="2">
    <source>
        <dbReference type="Proteomes" id="UP000634136"/>
    </source>
</evidence>
<protein>
    <submittedName>
        <fullName evidence="1">Uncharacterized protein</fullName>
    </submittedName>
</protein>
<keyword evidence="2" id="KW-1185">Reference proteome</keyword>
<evidence type="ECO:0000313" key="1">
    <source>
        <dbReference type="EMBL" id="KAF7842699.1"/>
    </source>
</evidence>
<reference evidence="1" key="1">
    <citation type="submission" date="2020-09" db="EMBL/GenBank/DDBJ databases">
        <title>Genome-Enabled Discovery of Anthraquinone Biosynthesis in Senna tora.</title>
        <authorList>
            <person name="Kang S.-H."/>
            <person name="Pandey R.P."/>
            <person name="Lee C.-M."/>
            <person name="Sim J.-S."/>
            <person name="Jeong J.-T."/>
            <person name="Choi B.-S."/>
            <person name="Jung M."/>
            <person name="Ginzburg D."/>
            <person name="Zhao K."/>
            <person name="Won S.Y."/>
            <person name="Oh T.-J."/>
            <person name="Yu Y."/>
            <person name="Kim N.-H."/>
            <person name="Lee O.R."/>
            <person name="Lee T.-H."/>
            <person name="Bashyal P."/>
            <person name="Kim T.-S."/>
            <person name="Lee W.-H."/>
            <person name="Kawkins C."/>
            <person name="Kim C.-K."/>
            <person name="Kim J.S."/>
            <person name="Ahn B.O."/>
            <person name="Rhee S.Y."/>
            <person name="Sohng J.K."/>
        </authorList>
    </citation>
    <scope>NUCLEOTIDE SEQUENCE</scope>
    <source>
        <tissue evidence="1">Leaf</tissue>
    </source>
</reference>
<organism evidence="1 2">
    <name type="scientific">Senna tora</name>
    <dbReference type="NCBI Taxonomy" id="362788"/>
    <lineage>
        <taxon>Eukaryota</taxon>
        <taxon>Viridiplantae</taxon>
        <taxon>Streptophyta</taxon>
        <taxon>Embryophyta</taxon>
        <taxon>Tracheophyta</taxon>
        <taxon>Spermatophyta</taxon>
        <taxon>Magnoliopsida</taxon>
        <taxon>eudicotyledons</taxon>
        <taxon>Gunneridae</taxon>
        <taxon>Pentapetalae</taxon>
        <taxon>rosids</taxon>
        <taxon>fabids</taxon>
        <taxon>Fabales</taxon>
        <taxon>Fabaceae</taxon>
        <taxon>Caesalpinioideae</taxon>
        <taxon>Cassia clade</taxon>
        <taxon>Senna</taxon>
    </lineage>
</organism>
<dbReference type="AlphaFoldDB" id="A0A835CHQ1"/>
<dbReference type="Proteomes" id="UP000634136">
    <property type="component" value="Unassembled WGS sequence"/>
</dbReference>
<proteinExistence type="predicted"/>